<keyword evidence="2" id="KW-1185">Reference proteome</keyword>
<reference evidence="2" key="1">
    <citation type="journal article" date="2019" name="Int. J. Syst. Evol. Microbiol.">
        <title>The Global Catalogue of Microorganisms (GCM) 10K type strain sequencing project: providing services to taxonomists for standard genome sequencing and annotation.</title>
        <authorList>
            <consortium name="The Broad Institute Genomics Platform"/>
            <consortium name="The Broad Institute Genome Sequencing Center for Infectious Disease"/>
            <person name="Wu L."/>
            <person name="Ma J."/>
        </authorList>
    </citation>
    <scope>NUCLEOTIDE SEQUENCE [LARGE SCALE GENOMIC DNA]</scope>
    <source>
        <strain evidence="2">CGMCC 4.7393</strain>
    </source>
</reference>
<evidence type="ECO:0000313" key="2">
    <source>
        <dbReference type="Proteomes" id="UP001596405"/>
    </source>
</evidence>
<proteinExistence type="predicted"/>
<dbReference type="RefSeq" id="WP_066622002.1">
    <property type="nucleotide sequence ID" value="NZ_JBHSYQ010000016.1"/>
</dbReference>
<dbReference type="EMBL" id="JBHSYQ010000016">
    <property type="protein sequence ID" value="MFC6999973.1"/>
    <property type="molecule type" value="Genomic_DNA"/>
</dbReference>
<dbReference type="SUPFAM" id="SSF55961">
    <property type="entry name" value="Bet v1-like"/>
    <property type="match status" value="1"/>
</dbReference>
<dbReference type="Gene3D" id="3.30.530.20">
    <property type="match status" value="1"/>
</dbReference>
<evidence type="ECO:0000313" key="1">
    <source>
        <dbReference type="EMBL" id="MFC6999973.1"/>
    </source>
</evidence>
<name>A0ABW2DSB3_9BACT</name>
<dbReference type="InterPro" id="IPR023393">
    <property type="entry name" value="START-like_dom_sf"/>
</dbReference>
<dbReference type="Proteomes" id="UP001596405">
    <property type="component" value="Unassembled WGS sequence"/>
</dbReference>
<accession>A0ABW2DSB3</accession>
<dbReference type="Pfam" id="PF10604">
    <property type="entry name" value="Polyketide_cyc2"/>
    <property type="match status" value="1"/>
</dbReference>
<sequence>MPTLENSVLVDAPQEKLFWLSQDYERRLEWDRYLRVARLEAGATRAAKGVEAYCESRKGIGMTVKYISFHPPRQVAMEMTKGPWVFQKFSGSWRFKEEIDGRIRVFFRYNFKTRFGWLGKLLLNPIISRILETDIKNRLGYFKQAAEASALSQVPVSDKAH</sequence>
<dbReference type="InterPro" id="IPR019587">
    <property type="entry name" value="Polyketide_cyclase/dehydratase"/>
</dbReference>
<protein>
    <submittedName>
        <fullName evidence="1">Type II toxin-antitoxin system RatA family toxin</fullName>
    </submittedName>
</protein>
<gene>
    <name evidence="1" type="ORF">ACFQHR_20230</name>
</gene>
<organism evidence="1 2">
    <name type="scientific">Rufibacter roseus</name>
    <dbReference type="NCBI Taxonomy" id="1567108"/>
    <lineage>
        <taxon>Bacteria</taxon>
        <taxon>Pseudomonadati</taxon>
        <taxon>Bacteroidota</taxon>
        <taxon>Cytophagia</taxon>
        <taxon>Cytophagales</taxon>
        <taxon>Hymenobacteraceae</taxon>
        <taxon>Rufibacter</taxon>
    </lineage>
</organism>
<comment type="caution">
    <text evidence="1">The sequence shown here is derived from an EMBL/GenBank/DDBJ whole genome shotgun (WGS) entry which is preliminary data.</text>
</comment>